<evidence type="ECO:0000256" key="1">
    <source>
        <dbReference type="SAM" id="SignalP"/>
    </source>
</evidence>
<evidence type="ECO:0000313" key="2">
    <source>
        <dbReference type="EMBL" id="TKV99617.1"/>
    </source>
</evidence>
<dbReference type="AlphaFoldDB" id="A0A4U6TC41"/>
<feature type="signal peptide" evidence="1">
    <location>
        <begin position="1"/>
        <end position="17"/>
    </location>
</feature>
<dbReference type="Proteomes" id="UP000298652">
    <property type="component" value="Chromosome 8"/>
</dbReference>
<reference evidence="2" key="1">
    <citation type="submission" date="2019-03" db="EMBL/GenBank/DDBJ databases">
        <title>WGS assembly of Setaria viridis.</title>
        <authorList>
            <person name="Huang P."/>
            <person name="Jenkins J."/>
            <person name="Grimwood J."/>
            <person name="Barry K."/>
            <person name="Healey A."/>
            <person name="Mamidi S."/>
            <person name="Sreedasyam A."/>
            <person name="Shu S."/>
            <person name="Feldman M."/>
            <person name="Wu J."/>
            <person name="Yu Y."/>
            <person name="Chen C."/>
            <person name="Johnson J."/>
            <person name="Rokhsar D."/>
            <person name="Baxter I."/>
            <person name="Schmutz J."/>
            <person name="Brutnell T."/>
            <person name="Kellogg E."/>
        </authorList>
    </citation>
    <scope>NUCLEOTIDE SEQUENCE [LARGE SCALE GENOMIC DNA]</scope>
</reference>
<feature type="chain" id="PRO_5020781121" evidence="1">
    <location>
        <begin position="18"/>
        <end position="60"/>
    </location>
</feature>
<accession>A0A4U6TC41</accession>
<dbReference type="EMBL" id="CM016559">
    <property type="protein sequence ID" value="TKV99617.1"/>
    <property type="molecule type" value="Genomic_DNA"/>
</dbReference>
<gene>
    <name evidence="2" type="ORF">SEVIR_8G055801v2</name>
</gene>
<keyword evidence="1" id="KW-0732">Signal</keyword>
<protein>
    <submittedName>
        <fullName evidence="2">Uncharacterized protein</fullName>
    </submittedName>
</protein>
<evidence type="ECO:0000313" key="3">
    <source>
        <dbReference type="Proteomes" id="UP000298652"/>
    </source>
</evidence>
<organism evidence="2 3">
    <name type="scientific">Setaria viridis</name>
    <name type="common">Green bristlegrass</name>
    <name type="synonym">Setaria italica subsp. viridis</name>
    <dbReference type="NCBI Taxonomy" id="4556"/>
    <lineage>
        <taxon>Eukaryota</taxon>
        <taxon>Viridiplantae</taxon>
        <taxon>Streptophyta</taxon>
        <taxon>Embryophyta</taxon>
        <taxon>Tracheophyta</taxon>
        <taxon>Spermatophyta</taxon>
        <taxon>Magnoliopsida</taxon>
        <taxon>Liliopsida</taxon>
        <taxon>Poales</taxon>
        <taxon>Poaceae</taxon>
        <taxon>PACMAD clade</taxon>
        <taxon>Panicoideae</taxon>
        <taxon>Panicodae</taxon>
        <taxon>Paniceae</taxon>
        <taxon>Cenchrinae</taxon>
        <taxon>Setaria</taxon>
    </lineage>
</organism>
<dbReference type="Gramene" id="TKV99617">
    <property type="protein sequence ID" value="TKV99617"/>
    <property type="gene ID" value="SEVIR_8G055801v2"/>
</dbReference>
<name>A0A4U6TC41_SETVI</name>
<keyword evidence="3" id="KW-1185">Reference proteome</keyword>
<proteinExistence type="predicted"/>
<sequence>MLCSISALFYATPTAAAGTMILCIEDRGLQDFTYCMPTLSFMNFKEVLGRILSTTSGSKC</sequence>